<dbReference type="InterPro" id="IPR011013">
    <property type="entry name" value="Gal_mutarotase_sf_dom"/>
</dbReference>
<dbReference type="Pfam" id="PF17677">
    <property type="entry name" value="Glyco_hydro38C2"/>
    <property type="match status" value="1"/>
</dbReference>
<sequence length="77" mass="8990">MVISAIKKAEEDNSLIVRLYNIVDRTVEGYIEMYKELKRVMETNLNEEPKKELPMELNSKVPLTVKGFEIKTIKLSF</sequence>
<gene>
    <name evidence="2" type="ORF">HKBW3S09_01296</name>
</gene>
<dbReference type="Gene3D" id="2.60.40.2220">
    <property type="match status" value="1"/>
</dbReference>
<dbReference type="SUPFAM" id="SSF74650">
    <property type="entry name" value="Galactose mutarotase-like"/>
    <property type="match status" value="1"/>
</dbReference>
<proteinExistence type="predicted"/>
<dbReference type="GO" id="GO:0003824">
    <property type="term" value="F:catalytic activity"/>
    <property type="evidence" value="ECO:0007669"/>
    <property type="project" value="InterPro"/>
</dbReference>
<name>A0A6V8NX56_9ACTN</name>
<evidence type="ECO:0000313" key="3">
    <source>
        <dbReference type="Proteomes" id="UP000585609"/>
    </source>
</evidence>
<dbReference type="EMBL" id="BLRW01000212">
    <property type="protein sequence ID" value="GFP23831.1"/>
    <property type="molecule type" value="Genomic_DNA"/>
</dbReference>
<dbReference type="Proteomes" id="UP000585609">
    <property type="component" value="Unassembled WGS sequence"/>
</dbReference>
<dbReference type="GO" id="GO:0005975">
    <property type="term" value="P:carbohydrate metabolic process"/>
    <property type="evidence" value="ECO:0007669"/>
    <property type="project" value="InterPro"/>
</dbReference>
<protein>
    <recommendedName>
        <fullName evidence="1">Glycosyl hydrolases family 38 C-terminal domain-containing protein</fullName>
    </recommendedName>
</protein>
<dbReference type="InterPro" id="IPR041147">
    <property type="entry name" value="GH38_C"/>
</dbReference>
<reference evidence="2 3" key="1">
    <citation type="journal article" date="2020" name="Front. Microbiol.">
        <title>Single-cell genomics of novel Actinobacteria with the Wood-Ljungdahl pathway discovered in a serpentinizing system.</title>
        <authorList>
            <person name="Merino N."/>
            <person name="Kawai M."/>
            <person name="Boyd E.S."/>
            <person name="Colman D.R."/>
            <person name="McGlynn S.E."/>
            <person name="Nealson K.H."/>
            <person name="Kurokawa K."/>
            <person name="Hongoh Y."/>
        </authorList>
    </citation>
    <scope>NUCLEOTIDE SEQUENCE [LARGE SCALE GENOMIC DNA]</scope>
    <source>
        <strain evidence="2 3">S09_30</strain>
    </source>
</reference>
<evidence type="ECO:0000259" key="1">
    <source>
        <dbReference type="Pfam" id="PF17677"/>
    </source>
</evidence>
<dbReference type="AlphaFoldDB" id="A0A6V8NX56"/>
<comment type="caution">
    <text evidence="2">The sequence shown here is derived from an EMBL/GenBank/DDBJ whole genome shotgun (WGS) entry which is preliminary data.</text>
</comment>
<organism evidence="2 3">
    <name type="scientific">Candidatus Hakubella thermalkaliphila</name>
    <dbReference type="NCBI Taxonomy" id="2754717"/>
    <lineage>
        <taxon>Bacteria</taxon>
        <taxon>Bacillati</taxon>
        <taxon>Actinomycetota</taxon>
        <taxon>Actinomycetota incertae sedis</taxon>
        <taxon>Candidatus Hakubellales</taxon>
        <taxon>Candidatus Hakubellaceae</taxon>
        <taxon>Candidatus Hakubella</taxon>
    </lineage>
</organism>
<evidence type="ECO:0000313" key="2">
    <source>
        <dbReference type="EMBL" id="GFP23831.1"/>
    </source>
</evidence>
<accession>A0A6V8NX56</accession>
<dbReference type="GO" id="GO:0030246">
    <property type="term" value="F:carbohydrate binding"/>
    <property type="evidence" value="ECO:0007669"/>
    <property type="project" value="InterPro"/>
</dbReference>
<feature type="domain" description="Glycosyl hydrolases family 38 C-terminal" evidence="1">
    <location>
        <begin position="2"/>
        <end position="73"/>
    </location>
</feature>